<accession>A0A1I2N3Y3</accession>
<dbReference type="RefSeq" id="WP_089752039.1">
    <property type="nucleotide sequence ID" value="NZ_FOOG01000017.1"/>
</dbReference>
<evidence type="ECO:0000256" key="1">
    <source>
        <dbReference type="ARBA" id="ARBA00001164"/>
    </source>
</evidence>
<comment type="pathway">
    <text evidence="2 9">Amino-acid biosynthesis; L-tryptophan biosynthesis; L-tryptophan from chorismate: step 3/5.</text>
</comment>
<sequence>MKEPIIKFCGNRSLSDLTKTTSSSATHVGFIFVRKTKRYVRPELAGRWVRQIRPKQKLVGVFIDPSIEEIEEVLHFVPLDVIQLHGNEKVSDLLKIKESFGLPVWKVIHHQQNGKNQMEVFQGVADGYLIDSKVKGVSGGTGVRFDWEAIPEYRDIAFEQGVPCLIAGGVTPENVGELIAYRPEGIDISSGIEKDEQKDLSKIQAITKEVERNVASISRR</sequence>
<dbReference type="Proteomes" id="UP000198897">
    <property type="component" value="Unassembled WGS sequence"/>
</dbReference>
<dbReference type="CDD" id="cd00405">
    <property type="entry name" value="PRAI"/>
    <property type="match status" value="1"/>
</dbReference>
<dbReference type="AlphaFoldDB" id="A0A1I2N3Y3"/>
<dbReference type="OrthoDB" id="9786954at2"/>
<dbReference type="InterPro" id="IPR044643">
    <property type="entry name" value="TrpF_fam"/>
</dbReference>
<evidence type="ECO:0000256" key="6">
    <source>
        <dbReference type="ARBA" id="ARBA00022822"/>
    </source>
</evidence>
<dbReference type="InterPro" id="IPR011060">
    <property type="entry name" value="RibuloseP-bd_barrel"/>
</dbReference>
<dbReference type="SUPFAM" id="SSF51366">
    <property type="entry name" value="Ribulose-phoshate binding barrel"/>
    <property type="match status" value="1"/>
</dbReference>
<evidence type="ECO:0000256" key="7">
    <source>
        <dbReference type="ARBA" id="ARBA00023141"/>
    </source>
</evidence>
<gene>
    <name evidence="9" type="primary">trpF</name>
    <name evidence="11" type="ORF">SAMN05216353_11730</name>
</gene>
<dbReference type="GO" id="GO:0000162">
    <property type="term" value="P:L-tryptophan biosynthetic process"/>
    <property type="evidence" value="ECO:0007669"/>
    <property type="project" value="UniProtKB-UniRule"/>
</dbReference>
<evidence type="ECO:0000256" key="2">
    <source>
        <dbReference type="ARBA" id="ARBA00004664"/>
    </source>
</evidence>
<dbReference type="Gene3D" id="3.20.20.70">
    <property type="entry name" value="Aldolase class I"/>
    <property type="match status" value="1"/>
</dbReference>
<keyword evidence="7 9" id="KW-0057">Aromatic amino acid biosynthesis</keyword>
<dbReference type="EMBL" id="FOOG01000017">
    <property type="protein sequence ID" value="SFF98472.1"/>
    <property type="molecule type" value="Genomic_DNA"/>
</dbReference>
<dbReference type="Pfam" id="PF00697">
    <property type="entry name" value="PRAI"/>
    <property type="match status" value="1"/>
</dbReference>
<evidence type="ECO:0000256" key="3">
    <source>
        <dbReference type="ARBA" id="ARBA00012572"/>
    </source>
</evidence>
<keyword evidence="6 9" id="KW-0822">Tryptophan biosynthesis</keyword>
<evidence type="ECO:0000256" key="8">
    <source>
        <dbReference type="ARBA" id="ARBA00023235"/>
    </source>
</evidence>
<proteinExistence type="inferred from homology"/>
<feature type="domain" description="N-(5'phosphoribosyl) anthranilate isomerase (PRAI)" evidence="10">
    <location>
        <begin position="7"/>
        <end position="208"/>
    </location>
</feature>
<dbReference type="UniPathway" id="UPA00035">
    <property type="reaction ID" value="UER00042"/>
</dbReference>
<dbReference type="InterPro" id="IPR001240">
    <property type="entry name" value="PRAI_dom"/>
</dbReference>
<dbReference type="HAMAP" id="MF_00135">
    <property type="entry name" value="PRAI"/>
    <property type="match status" value="1"/>
</dbReference>
<evidence type="ECO:0000256" key="5">
    <source>
        <dbReference type="ARBA" id="ARBA00022605"/>
    </source>
</evidence>
<dbReference type="PANTHER" id="PTHR42894:SF1">
    <property type="entry name" value="N-(5'-PHOSPHORIBOSYL)ANTHRANILATE ISOMERASE"/>
    <property type="match status" value="1"/>
</dbReference>
<organism evidence="11 12">
    <name type="scientific">Halobacillus alkaliphilus</name>
    <dbReference type="NCBI Taxonomy" id="396056"/>
    <lineage>
        <taxon>Bacteria</taxon>
        <taxon>Bacillati</taxon>
        <taxon>Bacillota</taxon>
        <taxon>Bacilli</taxon>
        <taxon>Bacillales</taxon>
        <taxon>Bacillaceae</taxon>
        <taxon>Halobacillus</taxon>
    </lineage>
</organism>
<name>A0A1I2N3Y3_9BACI</name>
<evidence type="ECO:0000256" key="9">
    <source>
        <dbReference type="HAMAP-Rule" id="MF_00135"/>
    </source>
</evidence>
<dbReference type="GO" id="GO:0004640">
    <property type="term" value="F:phosphoribosylanthranilate isomerase activity"/>
    <property type="evidence" value="ECO:0007669"/>
    <property type="project" value="UniProtKB-UniRule"/>
</dbReference>
<dbReference type="NCBIfam" id="NF002301">
    <property type="entry name" value="PRK01222.2-1"/>
    <property type="match status" value="1"/>
</dbReference>
<evidence type="ECO:0000256" key="4">
    <source>
        <dbReference type="ARBA" id="ARBA00022272"/>
    </source>
</evidence>
<dbReference type="PANTHER" id="PTHR42894">
    <property type="entry name" value="N-(5'-PHOSPHORIBOSYL)ANTHRANILATE ISOMERASE"/>
    <property type="match status" value="1"/>
</dbReference>
<evidence type="ECO:0000259" key="10">
    <source>
        <dbReference type="Pfam" id="PF00697"/>
    </source>
</evidence>
<reference evidence="12" key="1">
    <citation type="submission" date="2016-10" db="EMBL/GenBank/DDBJ databases">
        <authorList>
            <person name="Varghese N."/>
            <person name="Submissions S."/>
        </authorList>
    </citation>
    <scope>NUCLEOTIDE SEQUENCE [LARGE SCALE GENOMIC DNA]</scope>
    <source>
        <strain evidence="12">FP5</strain>
    </source>
</reference>
<evidence type="ECO:0000313" key="11">
    <source>
        <dbReference type="EMBL" id="SFF98472.1"/>
    </source>
</evidence>
<comment type="catalytic activity">
    <reaction evidence="1 9">
        <text>N-(5-phospho-beta-D-ribosyl)anthranilate = 1-(2-carboxyphenylamino)-1-deoxy-D-ribulose 5-phosphate</text>
        <dbReference type="Rhea" id="RHEA:21540"/>
        <dbReference type="ChEBI" id="CHEBI:18277"/>
        <dbReference type="ChEBI" id="CHEBI:58613"/>
        <dbReference type="EC" id="5.3.1.24"/>
    </reaction>
</comment>
<keyword evidence="8 9" id="KW-0413">Isomerase</keyword>
<dbReference type="InterPro" id="IPR013785">
    <property type="entry name" value="Aldolase_TIM"/>
</dbReference>
<comment type="similarity">
    <text evidence="9">Belongs to the TrpF family.</text>
</comment>
<dbReference type="EC" id="5.3.1.24" evidence="3 9"/>
<evidence type="ECO:0000313" key="12">
    <source>
        <dbReference type="Proteomes" id="UP000198897"/>
    </source>
</evidence>
<keyword evidence="12" id="KW-1185">Reference proteome</keyword>
<protein>
    <recommendedName>
        <fullName evidence="4 9">N-(5'-phosphoribosyl)anthranilate isomerase</fullName>
        <shortName evidence="9">PRAI</shortName>
        <ecNumber evidence="3 9">5.3.1.24</ecNumber>
    </recommendedName>
</protein>
<keyword evidence="5 9" id="KW-0028">Amino-acid biosynthesis</keyword>